<reference evidence="5 6" key="1">
    <citation type="submission" date="2019-02" db="EMBL/GenBank/DDBJ databases">
        <title>Emended description of the genus Rhodopseudomonas and description of Rhodopseudomonas albus sp. nov., a non-phototrophic, heavy-metal-tolerant bacterium isolated from garden soil.</title>
        <authorList>
            <person name="Bao Z."/>
            <person name="Cao W.W."/>
            <person name="Sato Y."/>
            <person name="Nishizawa T."/>
            <person name="Zhao J."/>
            <person name="Guo Y."/>
            <person name="Ohta H."/>
        </authorList>
    </citation>
    <scope>NUCLEOTIDE SEQUENCE [LARGE SCALE GENOMIC DNA]</scope>
    <source>
        <strain evidence="5 6">SK50-23</strain>
    </source>
</reference>
<dbReference type="InterPro" id="IPR036388">
    <property type="entry name" value="WH-like_DNA-bd_sf"/>
</dbReference>
<evidence type="ECO:0000259" key="4">
    <source>
        <dbReference type="PROSITE" id="PS50043"/>
    </source>
</evidence>
<protein>
    <submittedName>
        <fullName evidence="5">LuxR family transcriptional regulator</fullName>
    </submittedName>
</protein>
<keyword evidence="3" id="KW-0804">Transcription</keyword>
<dbReference type="SUPFAM" id="SSF46894">
    <property type="entry name" value="C-terminal effector domain of the bipartite response regulators"/>
    <property type="match status" value="1"/>
</dbReference>
<feature type="domain" description="HTH luxR-type" evidence="4">
    <location>
        <begin position="192"/>
        <end position="257"/>
    </location>
</feature>
<evidence type="ECO:0000256" key="2">
    <source>
        <dbReference type="ARBA" id="ARBA00023125"/>
    </source>
</evidence>
<keyword evidence="2" id="KW-0238">DNA-binding</keyword>
<dbReference type="Proteomes" id="UP000682843">
    <property type="component" value="Chromosome"/>
</dbReference>
<sequence>MADRLHDRPTRDECTHVGLSIGHPEFGRSLLDMLRRTADVGHCMVFALEGERSTRCALDLGNIAIGPDLGSAYSEHFHLSDPNRDALFEARSDETSIILPTFARRMYNDRYRRLFFDESAIVDKFAAAVWIDDTCYYVNLYRSLPQGRFNSEQREALGKAAPGIVSAVAQHCRAEAANRSDPFVLLEDAFTTHEPLLRLTKREREVCLRILSGLTSEGISSELGVSLQSTLTYRKRAYDKLGISSQSELFKLAIRSLVATPRLN</sequence>
<dbReference type="PANTHER" id="PTHR44688">
    <property type="entry name" value="DNA-BINDING TRANSCRIPTIONAL ACTIVATOR DEVR_DOSR"/>
    <property type="match status" value="1"/>
</dbReference>
<dbReference type="SMART" id="SM00421">
    <property type="entry name" value="HTH_LUXR"/>
    <property type="match status" value="1"/>
</dbReference>
<proteinExistence type="predicted"/>
<dbReference type="PANTHER" id="PTHR44688:SF16">
    <property type="entry name" value="DNA-BINDING TRANSCRIPTIONAL ACTIVATOR DEVR_DOSR"/>
    <property type="match status" value="1"/>
</dbReference>
<dbReference type="RefSeq" id="WP_211907978.1">
    <property type="nucleotide sequence ID" value="NZ_CP036498.1"/>
</dbReference>
<evidence type="ECO:0000256" key="1">
    <source>
        <dbReference type="ARBA" id="ARBA00023015"/>
    </source>
</evidence>
<dbReference type="PROSITE" id="PS50043">
    <property type="entry name" value="HTH_LUXR_2"/>
    <property type="match status" value="1"/>
</dbReference>
<name>A0ABX8A8V1_9BRAD</name>
<dbReference type="Pfam" id="PF00196">
    <property type="entry name" value="GerE"/>
    <property type="match status" value="1"/>
</dbReference>
<dbReference type="CDD" id="cd06170">
    <property type="entry name" value="LuxR_C_like"/>
    <property type="match status" value="1"/>
</dbReference>
<keyword evidence="6" id="KW-1185">Reference proteome</keyword>
<keyword evidence="1" id="KW-0805">Transcription regulation</keyword>
<organism evidence="5 6">
    <name type="scientific">Tardiphaga alba</name>
    <dbReference type="NCBI Taxonomy" id="340268"/>
    <lineage>
        <taxon>Bacteria</taxon>
        <taxon>Pseudomonadati</taxon>
        <taxon>Pseudomonadota</taxon>
        <taxon>Alphaproteobacteria</taxon>
        <taxon>Hyphomicrobiales</taxon>
        <taxon>Nitrobacteraceae</taxon>
        <taxon>Tardiphaga</taxon>
    </lineage>
</organism>
<evidence type="ECO:0000313" key="5">
    <source>
        <dbReference type="EMBL" id="QUS39902.1"/>
    </source>
</evidence>
<accession>A0ABX8A8V1</accession>
<dbReference type="InterPro" id="IPR000792">
    <property type="entry name" value="Tscrpt_reg_LuxR_C"/>
</dbReference>
<dbReference type="Gene3D" id="1.10.10.10">
    <property type="entry name" value="Winged helix-like DNA-binding domain superfamily/Winged helix DNA-binding domain"/>
    <property type="match status" value="1"/>
</dbReference>
<gene>
    <name evidence="5" type="ORF">RPMA_14435</name>
</gene>
<dbReference type="InterPro" id="IPR016032">
    <property type="entry name" value="Sig_transdc_resp-reg_C-effctor"/>
</dbReference>
<evidence type="ECO:0000256" key="3">
    <source>
        <dbReference type="ARBA" id="ARBA00023163"/>
    </source>
</evidence>
<evidence type="ECO:0000313" key="6">
    <source>
        <dbReference type="Proteomes" id="UP000682843"/>
    </source>
</evidence>
<dbReference type="EMBL" id="CP036498">
    <property type="protein sequence ID" value="QUS39902.1"/>
    <property type="molecule type" value="Genomic_DNA"/>
</dbReference>